<feature type="binding site" evidence="5">
    <location>
        <position position="236"/>
    </location>
    <ligand>
        <name>S-adenosyl-L-methionine</name>
        <dbReference type="ChEBI" id="CHEBI:59789"/>
    </ligand>
</feature>
<feature type="region of interest" description="Disordered" evidence="6">
    <location>
        <begin position="127"/>
        <end position="156"/>
    </location>
</feature>
<dbReference type="PROSITE" id="PS00092">
    <property type="entry name" value="N6_MTASE"/>
    <property type="match status" value="1"/>
</dbReference>
<dbReference type="PANTHER" id="PTHR18895:SF74">
    <property type="entry name" value="MTRF1L RELEASE FACTOR GLUTAMINE METHYLTRANSFERASE"/>
    <property type="match status" value="1"/>
</dbReference>
<comment type="caution">
    <text evidence="5">Lacks conserved residue(s) required for the propagation of feature annotation.</text>
</comment>
<evidence type="ECO:0000256" key="3">
    <source>
        <dbReference type="ARBA" id="ARBA00022691"/>
    </source>
</evidence>
<comment type="function">
    <text evidence="5">Methylates the class 1 translation termination release factors RF1/PrfA and RF2/PrfB on the glutamine residue of the universally conserved GGQ motif.</text>
</comment>
<dbReference type="Pfam" id="PF17827">
    <property type="entry name" value="PrmC_N"/>
    <property type="match status" value="1"/>
</dbReference>
<keyword evidence="2 5" id="KW-0808">Transferase</keyword>
<dbReference type="HAMAP" id="MF_02126">
    <property type="entry name" value="RF_methyltr_PrmC"/>
    <property type="match status" value="1"/>
</dbReference>
<evidence type="ECO:0000256" key="2">
    <source>
        <dbReference type="ARBA" id="ARBA00022679"/>
    </source>
</evidence>
<dbReference type="Gene3D" id="1.10.8.10">
    <property type="entry name" value="DNA helicase RuvA subunit, C-terminal domain"/>
    <property type="match status" value="1"/>
</dbReference>
<feature type="compositionally biased region" description="Low complexity" evidence="6">
    <location>
        <begin position="141"/>
        <end position="151"/>
    </location>
</feature>
<evidence type="ECO:0000259" key="7">
    <source>
        <dbReference type="Pfam" id="PF05175"/>
    </source>
</evidence>
<comment type="similarity">
    <text evidence="5">Belongs to the protein N5-glutamine methyltransferase family. PrmC subfamily.</text>
</comment>
<dbReference type="InterPro" id="IPR019874">
    <property type="entry name" value="RF_methyltr_PrmC"/>
</dbReference>
<feature type="binding site" evidence="5">
    <location>
        <begin position="171"/>
        <end position="175"/>
    </location>
    <ligand>
        <name>S-adenosyl-L-methionine</name>
        <dbReference type="ChEBI" id="CHEBI:59789"/>
    </ligand>
</feature>
<dbReference type="InterPro" id="IPR004556">
    <property type="entry name" value="HemK-like"/>
</dbReference>
<dbReference type="CDD" id="cd02440">
    <property type="entry name" value="AdoMet_MTases"/>
    <property type="match status" value="1"/>
</dbReference>
<evidence type="ECO:0000313" key="9">
    <source>
        <dbReference type="EMBL" id="GIO57175.1"/>
    </source>
</evidence>
<dbReference type="Pfam" id="PF05175">
    <property type="entry name" value="MTS"/>
    <property type="match status" value="1"/>
</dbReference>
<evidence type="ECO:0000313" key="10">
    <source>
        <dbReference type="Proteomes" id="UP000676601"/>
    </source>
</evidence>
<feature type="binding site" evidence="5">
    <location>
        <begin position="236"/>
        <end position="239"/>
    </location>
    <ligand>
        <name>substrate</name>
    </ligand>
</feature>
<gene>
    <name evidence="5 9" type="primary">prmC</name>
    <name evidence="9" type="ORF">J21TS7_54930</name>
</gene>
<keyword evidence="3 5" id="KW-0949">S-adenosyl-L-methionine</keyword>
<dbReference type="InterPro" id="IPR040758">
    <property type="entry name" value="PrmC_N"/>
</dbReference>
<evidence type="ECO:0000256" key="5">
    <source>
        <dbReference type="HAMAP-Rule" id="MF_02126"/>
    </source>
</evidence>
<accession>A0ABQ4LLA2</accession>
<dbReference type="Proteomes" id="UP000676601">
    <property type="component" value="Unassembled WGS sequence"/>
</dbReference>
<feature type="binding site" evidence="5">
    <location>
        <position position="194"/>
    </location>
    <ligand>
        <name>S-adenosyl-L-methionine</name>
        <dbReference type="ChEBI" id="CHEBI:59789"/>
    </ligand>
</feature>
<dbReference type="GO" id="GO:0008168">
    <property type="term" value="F:methyltransferase activity"/>
    <property type="evidence" value="ECO:0007669"/>
    <property type="project" value="UniProtKB-KW"/>
</dbReference>
<evidence type="ECO:0000256" key="4">
    <source>
        <dbReference type="ARBA" id="ARBA00048391"/>
    </source>
</evidence>
<dbReference type="InterPro" id="IPR007848">
    <property type="entry name" value="Small_mtfrase_dom"/>
</dbReference>
<name>A0ABQ4LLA2_9BACL</name>
<comment type="caution">
    <text evidence="9">The sequence shown here is derived from an EMBL/GenBank/DDBJ whole genome shotgun (WGS) entry which is preliminary data.</text>
</comment>
<reference evidence="9 10" key="1">
    <citation type="submission" date="2021-03" db="EMBL/GenBank/DDBJ databases">
        <title>Antimicrobial resistance genes in bacteria isolated from Japanese honey, and their potential for conferring macrolide and lincosamide resistance in the American foulbrood pathogen Paenibacillus larvae.</title>
        <authorList>
            <person name="Okamoto M."/>
            <person name="Kumagai M."/>
            <person name="Kanamori H."/>
            <person name="Takamatsu D."/>
        </authorList>
    </citation>
    <scope>NUCLEOTIDE SEQUENCE [LARGE SCALE GENOMIC DNA]</scope>
    <source>
        <strain evidence="9 10">J21TS7</strain>
    </source>
</reference>
<dbReference type="InterPro" id="IPR002052">
    <property type="entry name" value="DNA_methylase_N6_adenine_CS"/>
</dbReference>
<dbReference type="EC" id="2.1.1.297" evidence="5"/>
<dbReference type="NCBIfam" id="TIGR00536">
    <property type="entry name" value="hemK_fam"/>
    <property type="match status" value="1"/>
</dbReference>
<dbReference type="Gene3D" id="3.40.50.150">
    <property type="entry name" value="Vaccinia Virus protein VP39"/>
    <property type="match status" value="1"/>
</dbReference>
<comment type="catalytic activity">
    <reaction evidence="4 5">
        <text>L-glutaminyl-[peptide chain release factor] + S-adenosyl-L-methionine = N(5)-methyl-L-glutaminyl-[peptide chain release factor] + S-adenosyl-L-homocysteine + H(+)</text>
        <dbReference type="Rhea" id="RHEA:42896"/>
        <dbReference type="Rhea" id="RHEA-COMP:10271"/>
        <dbReference type="Rhea" id="RHEA-COMP:10272"/>
        <dbReference type="ChEBI" id="CHEBI:15378"/>
        <dbReference type="ChEBI" id="CHEBI:30011"/>
        <dbReference type="ChEBI" id="CHEBI:57856"/>
        <dbReference type="ChEBI" id="CHEBI:59789"/>
        <dbReference type="ChEBI" id="CHEBI:61891"/>
        <dbReference type="EC" id="2.1.1.297"/>
    </reaction>
</comment>
<evidence type="ECO:0000256" key="1">
    <source>
        <dbReference type="ARBA" id="ARBA00022603"/>
    </source>
</evidence>
<protein>
    <recommendedName>
        <fullName evidence="5">Release factor glutamine methyltransferase</fullName>
        <shortName evidence="5">RF MTase</shortName>
        <ecNumber evidence="5">2.1.1.297</ecNumber>
    </recommendedName>
    <alternativeName>
        <fullName evidence="5">N5-glutamine methyltransferase PrmC</fullName>
    </alternativeName>
    <alternativeName>
        <fullName evidence="5">Protein-(glutamine-N5) MTase PrmC</fullName>
    </alternativeName>
    <alternativeName>
        <fullName evidence="5">Protein-glutamine N-methyltransferase PrmC</fullName>
    </alternativeName>
</protein>
<proteinExistence type="inferred from homology"/>
<dbReference type="GO" id="GO:0032259">
    <property type="term" value="P:methylation"/>
    <property type="evidence" value="ECO:0007669"/>
    <property type="project" value="UniProtKB-KW"/>
</dbReference>
<feature type="domain" description="Release factor glutamine methyltransferase N-terminal" evidence="8">
    <location>
        <begin position="16"/>
        <end position="86"/>
    </location>
</feature>
<keyword evidence="1 5" id="KW-0489">Methyltransferase</keyword>
<dbReference type="SUPFAM" id="SSF53335">
    <property type="entry name" value="S-adenosyl-L-methionine-dependent methyltransferases"/>
    <property type="match status" value="1"/>
</dbReference>
<dbReference type="InterPro" id="IPR029063">
    <property type="entry name" value="SAM-dependent_MTases_sf"/>
</dbReference>
<keyword evidence="10" id="KW-1185">Reference proteome</keyword>
<evidence type="ECO:0000259" key="8">
    <source>
        <dbReference type="Pfam" id="PF17827"/>
    </source>
</evidence>
<evidence type="ECO:0000256" key="6">
    <source>
        <dbReference type="SAM" id="MobiDB-lite"/>
    </source>
</evidence>
<dbReference type="InterPro" id="IPR050320">
    <property type="entry name" value="N5-glutamine_MTase"/>
</dbReference>
<dbReference type="PANTHER" id="PTHR18895">
    <property type="entry name" value="HEMK METHYLTRANSFERASE"/>
    <property type="match status" value="1"/>
</dbReference>
<organism evidence="9 10">
    <name type="scientific">Paenibacillus cineris</name>
    <dbReference type="NCBI Taxonomy" id="237530"/>
    <lineage>
        <taxon>Bacteria</taxon>
        <taxon>Bacillati</taxon>
        <taxon>Bacillota</taxon>
        <taxon>Bacilli</taxon>
        <taxon>Bacillales</taxon>
        <taxon>Paenibacillaceae</taxon>
        <taxon>Paenibacillus</taxon>
    </lineage>
</organism>
<feature type="domain" description="Methyltransferase small" evidence="7">
    <location>
        <begin position="167"/>
        <end position="239"/>
    </location>
</feature>
<dbReference type="EMBL" id="BORU01000004">
    <property type="protein sequence ID" value="GIO57175.1"/>
    <property type="molecule type" value="Genomic_DNA"/>
</dbReference>
<sequence length="331" mass="35412">MKESTFVMTTKQSIREAFAEASSFLAAHEVMEPQRNAQLLLEHVLGLSGAAYYMALPDPFPAERQKAWEEVISRKAAGEPAQYIIGEQEFYGIPFQVTPAVLIPRPETELLVEAVLQQAEQLWPQGAAPADAELPDREAARPAAQGRAAAAPGGGAGTADGLRPLVAADIGTGSGAIAVTLALHAPRWQVYASDISADALRVAARNAEANGAQVAFEEGNLLEPFAGRRVDILVSNPPYIPAADIPGLQPEVRDHEPRTALDGGADGLAPYRIMMQQLPLLQEPPRLIGFELGIGQAGEVADLLRQAGHWDEIMIIPDLAGIDRHVLGVRR</sequence>